<feature type="region of interest" description="Disordered" evidence="4">
    <location>
        <begin position="102"/>
        <end position="165"/>
    </location>
</feature>
<accession>A0A086JKR2</accession>
<dbReference type="PANTHER" id="PTHR21237">
    <property type="entry name" value="GRPE PROTEIN"/>
    <property type="match status" value="1"/>
</dbReference>
<dbReference type="PROSITE" id="PS01071">
    <property type="entry name" value="GRPE"/>
    <property type="match status" value="1"/>
</dbReference>
<dbReference type="Proteomes" id="UP000028828">
    <property type="component" value="Unassembled WGS sequence"/>
</dbReference>
<keyword evidence="3" id="KW-0143">Chaperone</keyword>
<organism evidence="5 6">
    <name type="scientific">Toxoplasma gondii p89</name>
    <dbReference type="NCBI Taxonomy" id="943119"/>
    <lineage>
        <taxon>Eukaryota</taxon>
        <taxon>Sar</taxon>
        <taxon>Alveolata</taxon>
        <taxon>Apicomplexa</taxon>
        <taxon>Conoidasida</taxon>
        <taxon>Coccidia</taxon>
        <taxon>Eucoccidiorida</taxon>
        <taxon>Eimeriorina</taxon>
        <taxon>Sarcocystidae</taxon>
        <taxon>Toxoplasma</taxon>
    </lineage>
</organism>
<comment type="subcellular location">
    <subcellularLocation>
        <location evidence="1">Mitochondrion matrix</location>
    </subcellularLocation>
</comment>
<feature type="compositionally biased region" description="Acidic residues" evidence="4">
    <location>
        <begin position="154"/>
        <end position="163"/>
    </location>
</feature>
<dbReference type="GO" id="GO:0006457">
    <property type="term" value="P:protein folding"/>
    <property type="evidence" value="ECO:0007669"/>
    <property type="project" value="InterPro"/>
</dbReference>
<dbReference type="InterPro" id="IPR013805">
    <property type="entry name" value="GrpE_CC"/>
</dbReference>
<dbReference type="Gene3D" id="2.30.22.10">
    <property type="entry name" value="Head domain of nucleotide exchange factor GrpE"/>
    <property type="match status" value="1"/>
</dbReference>
<evidence type="ECO:0000256" key="1">
    <source>
        <dbReference type="ARBA" id="ARBA00004305"/>
    </source>
</evidence>
<dbReference type="GO" id="GO:0001405">
    <property type="term" value="C:PAM complex, Tim23 associated import motor"/>
    <property type="evidence" value="ECO:0007669"/>
    <property type="project" value="TreeGrafter"/>
</dbReference>
<proteinExistence type="inferred from homology"/>
<dbReference type="FunFam" id="2.30.22.10:FF:000002">
    <property type="entry name" value="GrpE protein homolog"/>
    <property type="match status" value="1"/>
</dbReference>
<dbReference type="HAMAP" id="MF_01151">
    <property type="entry name" value="GrpE"/>
    <property type="match status" value="1"/>
</dbReference>
<evidence type="ECO:0000313" key="5">
    <source>
        <dbReference type="EMBL" id="KFG32730.1"/>
    </source>
</evidence>
<evidence type="ECO:0000256" key="3">
    <source>
        <dbReference type="ARBA" id="ARBA00023186"/>
    </source>
</evidence>
<evidence type="ECO:0000313" key="6">
    <source>
        <dbReference type="Proteomes" id="UP000028828"/>
    </source>
</evidence>
<dbReference type="CDD" id="cd00446">
    <property type="entry name" value="GrpE"/>
    <property type="match status" value="1"/>
</dbReference>
<dbReference type="GO" id="GO:0000774">
    <property type="term" value="F:adenyl-nucleotide exchange factor activity"/>
    <property type="evidence" value="ECO:0007669"/>
    <property type="project" value="InterPro"/>
</dbReference>
<protein>
    <submittedName>
        <fullName evidence="5">Co-chaperone GrpE protein</fullName>
    </submittedName>
</protein>
<evidence type="ECO:0000256" key="2">
    <source>
        <dbReference type="ARBA" id="ARBA00009054"/>
    </source>
</evidence>
<dbReference type="PANTHER" id="PTHR21237:SF23">
    <property type="entry name" value="GRPE PROTEIN HOMOLOG, MITOCHONDRIAL"/>
    <property type="match status" value="1"/>
</dbReference>
<dbReference type="VEuPathDB" id="ToxoDB:TGP89_265220"/>
<dbReference type="SUPFAM" id="SSF58014">
    <property type="entry name" value="Coiled-coil domain of nucleotide exchange factor GrpE"/>
    <property type="match status" value="1"/>
</dbReference>
<name>A0A086JKR2_TOXGO</name>
<dbReference type="EMBL" id="AEYI02001829">
    <property type="protein sequence ID" value="KFG32730.1"/>
    <property type="molecule type" value="Genomic_DNA"/>
</dbReference>
<dbReference type="AlphaFoldDB" id="A0A086JKR2"/>
<reference evidence="5 6" key="1">
    <citation type="submission" date="2014-03" db="EMBL/GenBank/DDBJ databases">
        <authorList>
            <person name="Sibley D."/>
            <person name="Venepally P."/>
            <person name="Karamycheva S."/>
            <person name="Hadjithomas M."/>
            <person name="Khan A."/>
            <person name="Brunk B."/>
            <person name="Roos D."/>
            <person name="Caler E."/>
            <person name="Lorenzi H."/>
        </authorList>
    </citation>
    <scope>NUCLEOTIDE SEQUENCE [LARGE SCALE GENOMIC DNA]</scope>
    <source>
        <strain evidence="6">p89</strain>
    </source>
</reference>
<feature type="compositionally biased region" description="Basic and acidic residues" evidence="4">
    <location>
        <begin position="143"/>
        <end position="153"/>
    </location>
</feature>
<dbReference type="GO" id="GO:0030150">
    <property type="term" value="P:protein import into mitochondrial matrix"/>
    <property type="evidence" value="ECO:0007669"/>
    <property type="project" value="TreeGrafter"/>
</dbReference>
<dbReference type="GO" id="GO:0042803">
    <property type="term" value="F:protein homodimerization activity"/>
    <property type="evidence" value="ECO:0007669"/>
    <property type="project" value="InterPro"/>
</dbReference>
<comment type="similarity">
    <text evidence="2">Belongs to the GrpE family.</text>
</comment>
<comment type="caution">
    <text evidence="5">The sequence shown here is derived from an EMBL/GenBank/DDBJ whole genome shotgun (WGS) entry which is preliminary data.</text>
</comment>
<dbReference type="InterPro" id="IPR009012">
    <property type="entry name" value="GrpE_head"/>
</dbReference>
<sequence>MSLSCASSSLSRGARGVQTRLSAVRRRGECFSSFSSLERAARLARRSQRFSSSPSLCLSSASHEHLCAALCSPSAFRASLGSTVAAPFSPLALAARALSTASAGPSNAAPESGGVSEGDSSRGGASVERMEDEEGSGERRKRSPTESADREQPENEEGEMETALEDKYRQCVEEVESLKKKNRELQDKALRAFADMENARMRHQKEMASLKDYAVSDFAKAMLEVADAMAYATNSLKEAVQTDALIGPEENGDLDVATLKARLQQIYDGVKLTENLLHKTLDRFGVEQYNPEGEKFNPALHEALFELEHPEKAKGEVAQVIQRGYKIKERVLRAAKVGVSKGAPNSA</sequence>
<dbReference type="SUPFAM" id="SSF51064">
    <property type="entry name" value="Head domain of nucleotide exchange factor GrpE"/>
    <property type="match status" value="1"/>
</dbReference>
<dbReference type="GO" id="GO:0051082">
    <property type="term" value="F:unfolded protein binding"/>
    <property type="evidence" value="ECO:0007669"/>
    <property type="project" value="TreeGrafter"/>
</dbReference>
<dbReference type="Pfam" id="PF01025">
    <property type="entry name" value="GrpE"/>
    <property type="match status" value="1"/>
</dbReference>
<dbReference type="InterPro" id="IPR000740">
    <property type="entry name" value="GrpE"/>
</dbReference>
<dbReference type="Gene3D" id="3.90.20.20">
    <property type="match status" value="1"/>
</dbReference>
<evidence type="ECO:0000256" key="4">
    <source>
        <dbReference type="SAM" id="MobiDB-lite"/>
    </source>
</evidence>
<dbReference type="OrthoDB" id="333204at2759"/>
<dbReference type="GO" id="GO:0051087">
    <property type="term" value="F:protein-folding chaperone binding"/>
    <property type="evidence" value="ECO:0007669"/>
    <property type="project" value="InterPro"/>
</dbReference>
<gene>
    <name evidence="5" type="ORF">TGP89_265220</name>
</gene>